<feature type="domain" description="Methyltransferase" evidence="1">
    <location>
        <begin position="34"/>
        <end position="169"/>
    </location>
</feature>
<dbReference type="Pfam" id="PF13679">
    <property type="entry name" value="Methyltransf_32"/>
    <property type="match status" value="1"/>
</dbReference>
<dbReference type="EMBL" id="JAEKJZ010000001">
    <property type="protein sequence ID" value="MBN9670213.1"/>
    <property type="molecule type" value="Genomic_DNA"/>
</dbReference>
<evidence type="ECO:0000259" key="1">
    <source>
        <dbReference type="Pfam" id="PF13679"/>
    </source>
</evidence>
<sequence length="273" mass="30442">MDSQTCLHPQIDNGYGFQHHDGSEQVGSSRRLQKKVEQILAFVEQIAAVSNRYSASKSLQFVDGAAGSCALSFFVYQYYHSLLGRSVEIKSIDTNSALMDKAANMANNLGFSGMQFRDADILDVELSIRPDVVYALHACDLATDKAIALGIQSRARNILSVSCCQHSFRRRMRAGLVDKLLMKHQIYRDRMTYVVADTMRALLLEMVGYKTSIVEFVSSRATDKNTMVRATLTNLPASRSSIESYLRLVEAYGAAPRLEGYLQEYGLLPSSLR</sequence>
<accession>A0A939J1D2</accession>
<organism evidence="2 3">
    <name type="scientific">Roseibium aggregatum</name>
    <dbReference type="NCBI Taxonomy" id="187304"/>
    <lineage>
        <taxon>Bacteria</taxon>
        <taxon>Pseudomonadati</taxon>
        <taxon>Pseudomonadota</taxon>
        <taxon>Alphaproteobacteria</taxon>
        <taxon>Hyphomicrobiales</taxon>
        <taxon>Stappiaceae</taxon>
        <taxon>Roseibium</taxon>
    </lineage>
</organism>
<dbReference type="GO" id="GO:0032259">
    <property type="term" value="P:methylation"/>
    <property type="evidence" value="ECO:0007669"/>
    <property type="project" value="UniProtKB-KW"/>
</dbReference>
<dbReference type="InterPro" id="IPR025714">
    <property type="entry name" value="Methyltranfer_dom"/>
</dbReference>
<dbReference type="Proteomes" id="UP000664096">
    <property type="component" value="Unassembled WGS sequence"/>
</dbReference>
<keyword evidence="2" id="KW-0808">Transferase</keyword>
<name>A0A939J1D2_9HYPH</name>
<dbReference type="PANTHER" id="PTHR13369:SF3">
    <property type="entry name" value="METHYLTRANSFERASE DOMAIN-CONTAINING PROTEIN"/>
    <property type="match status" value="1"/>
</dbReference>
<dbReference type="GO" id="GO:0008168">
    <property type="term" value="F:methyltransferase activity"/>
    <property type="evidence" value="ECO:0007669"/>
    <property type="project" value="UniProtKB-KW"/>
</dbReference>
<keyword evidence="2" id="KW-0489">Methyltransferase</keyword>
<evidence type="ECO:0000313" key="2">
    <source>
        <dbReference type="EMBL" id="MBN9670213.1"/>
    </source>
</evidence>
<gene>
    <name evidence="2" type="ORF">JF539_07670</name>
</gene>
<dbReference type="RefSeq" id="WP_207139717.1">
    <property type="nucleotide sequence ID" value="NZ_JAEKJZ010000001.1"/>
</dbReference>
<dbReference type="AlphaFoldDB" id="A0A939J1D2"/>
<reference evidence="2" key="1">
    <citation type="submission" date="2020-12" db="EMBL/GenBank/DDBJ databases">
        <title>Oil enriched cultivation method for isolating marine PHA-producing bacteria.</title>
        <authorList>
            <person name="Zheng W."/>
            <person name="Yu S."/>
            <person name="Huang Y."/>
        </authorList>
    </citation>
    <scope>NUCLEOTIDE SEQUENCE</scope>
    <source>
        <strain evidence="2">SY-2-12</strain>
    </source>
</reference>
<proteinExistence type="predicted"/>
<protein>
    <submittedName>
        <fullName evidence="2">Methyltransferase</fullName>
    </submittedName>
</protein>
<dbReference type="PANTHER" id="PTHR13369">
    <property type="match status" value="1"/>
</dbReference>
<evidence type="ECO:0000313" key="3">
    <source>
        <dbReference type="Proteomes" id="UP000664096"/>
    </source>
</evidence>
<comment type="caution">
    <text evidence="2">The sequence shown here is derived from an EMBL/GenBank/DDBJ whole genome shotgun (WGS) entry which is preliminary data.</text>
</comment>
<dbReference type="GO" id="GO:0005737">
    <property type="term" value="C:cytoplasm"/>
    <property type="evidence" value="ECO:0007669"/>
    <property type="project" value="TreeGrafter"/>
</dbReference>